<feature type="transmembrane region" description="Helical" evidence="9">
    <location>
        <begin position="784"/>
        <end position="807"/>
    </location>
</feature>
<dbReference type="AlphaFoldDB" id="A0A5J9TRJ5"/>
<dbReference type="InterPro" id="IPR001611">
    <property type="entry name" value="Leu-rich_rpt"/>
</dbReference>
<protein>
    <recommendedName>
        <fullName evidence="11">Leucine-rich repeat-containing N-terminal plant-type domain-containing protein</fullName>
    </recommendedName>
</protein>
<comment type="subcellular location">
    <subcellularLocation>
        <location evidence="1">Membrane</location>
        <topology evidence="1">Single-pass membrane protein</topology>
    </subcellularLocation>
</comment>
<dbReference type="Pfam" id="PF00560">
    <property type="entry name" value="LRR_1"/>
    <property type="match status" value="6"/>
</dbReference>
<dbReference type="SMART" id="SM00369">
    <property type="entry name" value="LRR_TYP"/>
    <property type="match status" value="6"/>
</dbReference>
<evidence type="ECO:0000256" key="8">
    <source>
        <dbReference type="SAM" id="MobiDB-lite"/>
    </source>
</evidence>
<dbReference type="FunFam" id="3.80.10.10:FF:000095">
    <property type="entry name" value="LRR receptor-like serine/threonine-protein kinase GSO1"/>
    <property type="match status" value="1"/>
</dbReference>
<dbReference type="PANTHER" id="PTHR48060:SF21">
    <property type="entry name" value="L DOMAIN-LIKE PROTEIN"/>
    <property type="match status" value="1"/>
</dbReference>
<dbReference type="InterPro" id="IPR003591">
    <property type="entry name" value="Leu-rich_rpt_typical-subtyp"/>
</dbReference>
<dbReference type="InterPro" id="IPR053211">
    <property type="entry name" value="DNA_repair-toleration"/>
</dbReference>
<keyword evidence="6 9" id="KW-1133">Transmembrane helix</keyword>
<dbReference type="EMBL" id="RWGY01000031">
    <property type="protein sequence ID" value="TVU13972.1"/>
    <property type="molecule type" value="Genomic_DNA"/>
</dbReference>
<comment type="caution">
    <text evidence="12">The sequence shown here is derived from an EMBL/GenBank/DDBJ whole genome shotgun (WGS) entry which is preliminary data.</text>
</comment>
<keyword evidence="2" id="KW-0433">Leucine-rich repeat</keyword>
<keyword evidence="13" id="KW-1185">Reference proteome</keyword>
<dbReference type="OrthoDB" id="676979at2759"/>
<feature type="non-terminal residue" evidence="12">
    <location>
        <position position="1"/>
    </location>
</feature>
<dbReference type="Gene3D" id="3.80.10.10">
    <property type="entry name" value="Ribonuclease Inhibitor"/>
    <property type="match status" value="5"/>
</dbReference>
<keyword evidence="4 10" id="KW-0732">Signal</keyword>
<sequence length="824" mass="89634">MSRLLRSLCLFLVTADGVVIGVLDGGNRDGEVEVLIDLKRFLQKNNKVTRGAYGAWPESDSSSPCGWRGVGCGADGRVTSLDLSGASISGPAFGNFSRLTELAWLDLSDNTLRGVGDINQCCGLVHLVNMMALDDPYGKRVTEYKETQLQSRENRRQGDAAPIKDRSQGDRNQGDAAPINGFTLLCLTHLNLSRNLISGPLNMSGLTRLRTIDVSGNRLQGDITANFPAICADLTVLNVSTNMLTGNITGLFDGCGKLEFVDLSSNKFVGELWPGVAKFRLLSVAKNMLTGSIPPATFPEGCKLESLGLSANQLVRKFPDSISKCSNLTYLSLWENGFTGAIPVGMGELTVLHTLILGKNMFDPQIPLRLTNCTKLQFLDLSSNMFGGDVQDIFGRLASLRHLMLHHNNYSGGLVASGVLQLPLLTRLDLSFNEFTGELPAMVADMKRLQYLMLACNKFSGGIPPTYGRLAELQALDLSYNKLTGAIPVSIGNLTSLLWLMLAGNQLSGEIPPEIGNCTSLLWLNIAGNKLTGKIPPEMASIGRDPAPTFAKNRNDPSVFAGSGECQAMKRWIPASYPPFSFVYSIMTWENCRSIWDRILKGYGVAPIRTNYSSPMRSETTSGYVQLSGNQLSGEIPPQMGEMRNLSLLLLDDNRLTGRLPPDIGQLPLLVLNVSRNNISGTIPLEICSMLSLEMMDLSYNNFSGELPGSLIQLTELNSFNVSYNPLLSGTFRTTGQFGTFDEQSFLGDPLISLRRDASKQPPPAASDAVISSGMSRRTIMMRFLSGFIIVASLLLPPVGFIAYFAFKVPHLRDQPACPVSRRP</sequence>
<keyword evidence="3 9" id="KW-0812">Transmembrane</keyword>
<evidence type="ECO:0000256" key="2">
    <source>
        <dbReference type="ARBA" id="ARBA00022614"/>
    </source>
</evidence>
<name>A0A5J9TRJ5_9POAL</name>
<dbReference type="PANTHER" id="PTHR48060">
    <property type="entry name" value="DNA DAMAGE-REPAIR/TOLERATION PROTEIN DRT100"/>
    <property type="match status" value="1"/>
</dbReference>
<keyword evidence="5" id="KW-0677">Repeat</keyword>
<evidence type="ECO:0000256" key="9">
    <source>
        <dbReference type="SAM" id="Phobius"/>
    </source>
</evidence>
<evidence type="ECO:0000256" key="10">
    <source>
        <dbReference type="SAM" id="SignalP"/>
    </source>
</evidence>
<proteinExistence type="predicted"/>
<evidence type="ECO:0000256" key="3">
    <source>
        <dbReference type="ARBA" id="ARBA00022692"/>
    </source>
</evidence>
<dbReference type="InterPro" id="IPR013210">
    <property type="entry name" value="LRR_N_plant-typ"/>
</dbReference>
<accession>A0A5J9TRJ5</accession>
<dbReference type="Gramene" id="TVU13972">
    <property type="protein sequence ID" value="TVU13972"/>
    <property type="gene ID" value="EJB05_37412"/>
</dbReference>
<dbReference type="GO" id="GO:0016020">
    <property type="term" value="C:membrane"/>
    <property type="evidence" value="ECO:0007669"/>
    <property type="project" value="UniProtKB-SubCell"/>
</dbReference>
<organism evidence="12 13">
    <name type="scientific">Eragrostis curvula</name>
    <name type="common">weeping love grass</name>
    <dbReference type="NCBI Taxonomy" id="38414"/>
    <lineage>
        <taxon>Eukaryota</taxon>
        <taxon>Viridiplantae</taxon>
        <taxon>Streptophyta</taxon>
        <taxon>Embryophyta</taxon>
        <taxon>Tracheophyta</taxon>
        <taxon>Spermatophyta</taxon>
        <taxon>Magnoliopsida</taxon>
        <taxon>Liliopsida</taxon>
        <taxon>Poales</taxon>
        <taxon>Poaceae</taxon>
        <taxon>PACMAD clade</taxon>
        <taxon>Chloridoideae</taxon>
        <taxon>Eragrostideae</taxon>
        <taxon>Eragrostidinae</taxon>
        <taxon>Eragrostis</taxon>
    </lineage>
</organism>
<evidence type="ECO:0000313" key="12">
    <source>
        <dbReference type="EMBL" id="TVU13972.1"/>
    </source>
</evidence>
<evidence type="ECO:0000256" key="1">
    <source>
        <dbReference type="ARBA" id="ARBA00004167"/>
    </source>
</evidence>
<feature type="region of interest" description="Disordered" evidence="8">
    <location>
        <begin position="147"/>
        <end position="173"/>
    </location>
</feature>
<dbReference type="FunFam" id="3.80.10.10:FF:000691">
    <property type="entry name" value="Putative LRR receptor-like serine/threonine-protein kinase"/>
    <property type="match status" value="1"/>
</dbReference>
<evidence type="ECO:0000256" key="7">
    <source>
        <dbReference type="ARBA" id="ARBA00023136"/>
    </source>
</evidence>
<feature type="domain" description="Leucine-rich repeat-containing N-terminal plant-type" evidence="11">
    <location>
        <begin position="30"/>
        <end position="72"/>
    </location>
</feature>
<dbReference type="SUPFAM" id="SSF52058">
    <property type="entry name" value="L domain-like"/>
    <property type="match status" value="2"/>
</dbReference>
<dbReference type="Proteomes" id="UP000324897">
    <property type="component" value="Unassembled WGS sequence"/>
</dbReference>
<feature type="chain" id="PRO_5023929115" description="Leucine-rich repeat-containing N-terminal plant-type domain-containing protein" evidence="10">
    <location>
        <begin position="18"/>
        <end position="824"/>
    </location>
</feature>
<evidence type="ECO:0000256" key="5">
    <source>
        <dbReference type="ARBA" id="ARBA00022737"/>
    </source>
</evidence>
<dbReference type="SUPFAM" id="SSF52047">
    <property type="entry name" value="RNI-like"/>
    <property type="match status" value="1"/>
</dbReference>
<evidence type="ECO:0000313" key="13">
    <source>
        <dbReference type="Proteomes" id="UP000324897"/>
    </source>
</evidence>
<gene>
    <name evidence="12" type="ORF">EJB05_37412</name>
</gene>
<dbReference type="Pfam" id="PF08263">
    <property type="entry name" value="LRRNT_2"/>
    <property type="match status" value="1"/>
</dbReference>
<dbReference type="InterPro" id="IPR032675">
    <property type="entry name" value="LRR_dom_sf"/>
</dbReference>
<reference evidence="12 13" key="1">
    <citation type="journal article" date="2019" name="Sci. Rep.">
        <title>A high-quality genome of Eragrostis curvula grass provides insights into Poaceae evolution and supports new strategies to enhance forage quality.</title>
        <authorList>
            <person name="Carballo J."/>
            <person name="Santos B.A.C.M."/>
            <person name="Zappacosta D."/>
            <person name="Garbus I."/>
            <person name="Selva J.P."/>
            <person name="Gallo C.A."/>
            <person name="Diaz A."/>
            <person name="Albertini E."/>
            <person name="Caccamo M."/>
            <person name="Echenique V."/>
        </authorList>
    </citation>
    <scope>NUCLEOTIDE SEQUENCE [LARGE SCALE GENOMIC DNA]</scope>
    <source>
        <strain evidence="13">cv. Victoria</strain>
        <tissue evidence="12">Leaf</tissue>
    </source>
</reference>
<dbReference type="Pfam" id="PF13855">
    <property type="entry name" value="LRR_8"/>
    <property type="match status" value="1"/>
</dbReference>
<feature type="signal peptide" evidence="10">
    <location>
        <begin position="1"/>
        <end position="17"/>
    </location>
</feature>
<evidence type="ECO:0000256" key="6">
    <source>
        <dbReference type="ARBA" id="ARBA00022989"/>
    </source>
</evidence>
<dbReference type="PRINTS" id="PR00019">
    <property type="entry name" value="LEURICHRPT"/>
</dbReference>
<keyword evidence="7 9" id="KW-0472">Membrane</keyword>
<evidence type="ECO:0000256" key="4">
    <source>
        <dbReference type="ARBA" id="ARBA00022729"/>
    </source>
</evidence>
<evidence type="ECO:0000259" key="11">
    <source>
        <dbReference type="Pfam" id="PF08263"/>
    </source>
</evidence>